<dbReference type="AlphaFoldDB" id="A0A1S1JCD2"/>
<sequence>MTSGDEGVALSATLAGDLSGDISWPDEDRCLVCGQQPVEPVRYADLLMCLHCAWSCEVCSALSLPGEALCPTCALAVVLS</sequence>
<accession>A0A1S1JCD2</accession>
<gene>
    <name evidence="1" type="ORF">BKG61_30425</name>
</gene>
<dbReference type="OrthoDB" id="4730711at2"/>
<comment type="caution">
    <text evidence="1">The sequence shown here is derived from an EMBL/GenBank/DDBJ whole genome shotgun (WGS) entry which is preliminary data.</text>
</comment>
<reference evidence="1 2" key="1">
    <citation type="submission" date="2016-10" db="EMBL/GenBank/DDBJ databases">
        <title>Evaluation of Human, Animal and Environmental Mycobacterium chelonae Isolates by Core Genome Phylogenomic Analysis, Targeted Gene Comparison, and Anti-microbial Susceptibility Patterns: A Tale of Mistaken Identities.</title>
        <authorList>
            <person name="Fogelson S.B."/>
            <person name="Camus A.C."/>
            <person name="Lorenz W."/>
            <person name="Vasireddy R."/>
            <person name="Vasireddy S."/>
            <person name="Smith T."/>
            <person name="Brown-Elliott B.A."/>
            <person name="Wallace R.J.Jr."/>
            <person name="Hasan N.A."/>
            <person name="Reischl U."/>
            <person name="Sanchez S."/>
        </authorList>
    </citation>
    <scope>NUCLEOTIDE SEQUENCE [LARGE SCALE GENOMIC DNA]</scope>
    <source>
        <strain evidence="1 2">24999</strain>
    </source>
</reference>
<keyword evidence="2" id="KW-1185">Reference proteome</keyword>
<evidence type="ECO:0000313" key="1">
    <source>
        <dbReference type="EMBL" id="OHT76864.1"/>
    </source>
</evidence>
<name>A0A1S1JCD2_9MYCO</name>
<evidence type="ECO:0000313" key="2">
    <source>
        <dbReference type="Proteomes" id="UP000179636"/>
    </source>
</evidence>
<dbReference type="EMBL" id="MLHV01000095">
    <property type="protein sequence ID" value="OHT76864.1"/>
    <property type="molecule type" value="Genomic_DNA"/>
</dbReference>
<dbReference type="Proteomes" id="UP000179636">
    <property type="component" value="Unassembled WGS sequence"/>
</dbReference>
<proteinExistence type="predicted"/>
<organism evidence="1 2">
    <name type="scientific">Mycobacterium syngnathidarum</name>
    <dbReference type="NCBI Taxonomy" id="1908205"/>
    <lineage>
        <taxon>Bacteria</taxon>
        <taxon>Bacillati</taxon>
        <taxon>Actinomycetota</taxon>
        <taxon>Actinomycetes</taxon>
        <taxon>Mycobacteriales</taxon>
        <taxon>Mycobacteriaceae</taxon>
        <taxon>Mycobacterium</taxon>
    </lineage>
</organism>
<protein>
    <submittedName>
        <fullName evidence="1">Uncharacterized protein</fullName>
    </submittedName>
</protein>
<dbReference type="RefSeq" id="WP_070947268.1">
    <property type="nucleotide sequence ID" value="NZ_MLHV01000095.1"/>
</dbReference>